<dbReference type="NCBIfam" id="TIGR00704">
    <property type="entry name" value="NaPi_cotrn_rel"/>
    <property type="match status" value="1"/>
</dbReference>
<accession>A0AAE3DQB4</accession>
<keyword evidence="2" id="KW-1003">Cell membrane</keyword>
<dbReference type="Pfam" id="PF02690">
    <property type="entry name" value="Na_Pi_cotrans"/>
    <property type="match status" value="2"/>
</dbReference>
<dbReference type="NCBIfam" id="NF037997">
    <property type="entry name" value="Na_Pi_symport"/>
    <property type="match status" value="1"/>
</dbReference>
<protein>
    <submittedName>
        <fullName evidence="8">Na/Pi cotransporter family protein</fullName>
    </submittedName>
</protein>
<evidence type="ECO:0000313" key="9">
    <source>
        <dbReference type="Proteomes" id="UP001197875"/>
    </source>
</evidence>
<feature type="transmembrane region" description="Helical" evidence="6">
    <location>
        <begin position="148"/>
        <end position="166"/>
    </location>
</feature>
<feature type="transmembrane region" description="Helical" evidence="6">
    <location>
        <begin position="50"/>
        <end position="75"/>
    </location>
</feature>
<keyword evidence="3 6" id="KW-0812">Transmembrane</keyword>
<keyword evidence="9" id="KW-1185">Reference proteome</keyword>
<organism evidence="8 9">
    <name type="scientific">Fusicatenibacter faecihominis</name>
    <dbReference type="NCBI Taxonomy" id="2881276"/>
    <lineage>
        <taxon>Bacteria</taxon>
        <taxon>Bacillati</taxon>
        <taxon>Bacillota</taxon>
        <taxon>Clostridia</taxon>
        <taxon>Lachnospirales</taxon>
        <taxon>Lachnospiraceae</taxon>
        <taxon>Fusicatenibacter</taxon>
    </lineage>
</organism>
<dbReference type="AlphaFoldDB" id="A0AAE3DQB4"/>
<gene>
    <name evidence="8" type="ORF">LKD71_01940</name>
</gene>
<sequence length="558" mass="60876">MTINDFENLFMFAGGLGMFLFGVHSMSGGVQKCAGEQMRKLLGILTNNRFVGVLVGALITAVIQSSGATTVMIIGFINAGLMNLSQAVGPIMGANIGTCITAWIVSLGQLGDTFKTLSPSLYAPLIVAIGSFLIMFSKKERKQTIGEICIGLGLLFIGLDFMGDAAKSYTTLPAFKDLFALFGANPLLGIGLGFIVTVIMQSSSAAVGILQTLAASSGAVGISAAVFISFGSDIGSCSTALLSSIGTNRTAKRAAMIHLLFNVIGVTVFSVIFTILFKMFPEVASHGINSAGIATFHTGFKVVLTILMFPFADYLVKLSGFFIKDEPEKEKEEKDEETVTLQHLDSRIFKEPAFAIENAIHEVAHMGRITRENMDRAFEAALSYDKEKIDKVYEVEKTINNMEKLITEYLVKLSNLPLTEDQHVVVSNLFYSVSDIERVGDHVENIAELVDVKEGVDKIEFSEQALQDLKSIMGLVTNSFAYAMSAREHSDISDAKKVVKYEDMVDNMEEELREQHIERLSKQLCKPTNGVVFLDIISNLERISDHAYNLAGYVMSEE</sequence>
<feature type="transmembrane region" description="Helical" evidence="6">
    <location>
        <begin position="178"/>
        <end position="200"/>
    </location>
</feature>
<dbReference type="InterPro" id="IPR004633">
    <property type="entry name" value="NaPi_cotrn-rel/YqeW-like"/>
</dbReference>
<feature type="transmembrane region" description="Helical" evidence="6">
    <location>
        <begin position="292"/>
        <end position="316"/>
    </location>
</feature>
<dbReference type="InterPro" id="IPR003841">
    <property type="entry name" value="Na/Pi_transpt"/>
</dbReference>
<feature type="transmembrane region" description="Helical" evidence="6">
    <location>
        <begin position="259"/>
        <end position="280"/>
    </location>
</feature>
<comment type="caution">
    <text evidence="8">The sequence shown here is derived from an EMBL/GenBank/DDBJ whole genome shotgun (WGS) entry which is preliminary data.</text>
</comment>
<dbReference type="RefSeq" id="WP_227614167.1">
    <property type="nucleotide sequence ID" value="NZ_JAJEPR010000002.1"/>
</dbReference>
<dbReference type="PANTHER" id="PTHR10010">
    <property type="entry name" value="SOLUTE CARRIER FAMILY 34 SODIUM PHOSPHATE , MEMBER 2-RELATED"/>
    <property type="match status" value="1"/>
</dbReference>
<comment type="subcellular location">
    <subcellularLocation>
        <location evidence="1">Cell membrane</location>
        <topology evidence="1">Multi-pass membrane protein</topology>
    </subcellularLocation>
</comment>
<proteinExistence type="predicted"/>
<dbReference type="Gene3D" id="1.20.58.220">
    <property type="entry name" value="Phosphate transport system protein phou homolog 2, domain 2"/>
    <property type="match status" value="1"/>
</dbReference>
<evidence type="ECO:0000256" key="5">
    <source>
        <dbReference type="ARBA" id="ARBA00023136"/>
    </source>
</evidence>
<dbReference type="GO" id="GO:0005436">
    <property type="term" value="F:sodium:phosphate symporter activity"/>
    <property type="evidence" value="ECO:0007669"/>
    <property type="project" value="InterPro"/>
</dbReference>
<feature type="domain" description="PhoU" evidence="7">
    <location>
        <begin position="471"/>
        <end position="553"/>
    </location>
</feature>
<reference evidence="8 9" key="1">
    <citation type="submission" date="2021-10" db="EMBL/GenBank/DDBJ databases">
        <title>Anaerobic single-cell dispensing facilitates the cultivation of human gut bacteria.</title>
        <authorList>
            <person name="Afrizal A."/>
        </authorList>
    </citation>
    <scope>NUCLEOTIDE SEQUENCE [LARGE SCALE GENOMIC DNA]</scope>
    <source>
        <strain evidence="8 9">CLA-AA-H277</strain>
    </source>
</reference>
<dbReference type="Pfam" id="PF01895">
    <property type="entry name" value="PhoU"/>
    <property type="match status" value="2"/>
</dbReference>
<dbReference type="GO" id="GO:0005886">
    <property type="term" value="C:plasma membrane"/>
    <property type="evidence" value="ECO:0007669"/>
    <property type="project" value="UniProtKB-SubCell"/>
</dbReference>
<feature type="transmembrane region" description="Helical" evidence="6">
    <location>
        <begin position="117"/>
        <end position="136"/>
    </location>
</feature>
<keyword evidence="5 6" id="KW-0472">Membrane</keyword>
<evidence type="ECO:0000256" key="4">
    <source>
        <dbReference type="ARBA" id="ARBA00022989"/>
    </source>
</evidence>
<name>A0AAE3DQB4_9FIRM</name>
<feature type="transmembrane region" description="Helical" evidence="6">
    <location>
        <begin position="9"/>
        <end position="30"/>
    </location>
</feature>
<dbReference type="SUPFAM" id="SSF109755">
    <property type="entry name" value="PhoU-like"/>
    <property type="match status" value="1"/>
</dbReference>
<dbReference type="PANTHER" id="PTHR10010:SF46">
    <property type="entry name" value="SODIUM-DEPENDENT PHOSPHATE TRANSPORT PROTEIN 2B"/>
    <property type="match status" value="1"/>
</dbReference>
<evidence type="ECO:0000256" key="6">
    <source>
        <dbReference type="SAM" id="Phobius"/>
    </source>
</evidence>
<dbReference type="InterPro" id="IPR038078">
    <property type="entry name" value="PhoU-like_sf"/>
</dbReference>
<evidence type="ECO:0000256" key="1">
    <source>
        <dbReference type="ARBA" id="ARBA00004651"/>
    </source>
</evidence>
<evidence type="ECO:0000259" key="7">
    <source>
        <dbReference type="Pfam" id="PF01895"/>
    </source>
</evidence>
<feature type="domain" description="PhoU" evidence="7">
    <location>
        <begin position="364"/>
        <end position="450"/>
    </location>
</feature>
<dbReference type="Proteomes" id="UP001197875">
    <property type="component" value="Unassembled WGS sequence"/>
</dbReference>
<dbReference type="GO" id="GO:0044341">
    <property type="term" value="P:sodium-dependent phosphate transport"/>
    <property type="evidence" value="ECO:0007669"/>
    <property type="project" value="InterPro"/>
</dbReference>
<dbReference type="InterPro" id="IPR026022">
    <property type="entry name" value="PhoU_dom"/>
</dbReference>
<evidence type="ECO:0000313" key="8">
    <source>
        <dbReference type="EMBL" id="MCC2188596.1"/>
    </source>
</evidence>
<evidence type="ECO:0000256" key="3">
    <source>
        <dbReference type="ARBA" id="ARBA00022692"/>
    </source>
</evidence>
<feature type="transmembrane region" description="Helical" evidence="6">
    <location>
        <begin position="87"/>
        <end position="105"/>
    </location>
</feature>
<dbReference type="EMBL" id="JAJEPR010000002">
    <property type="protein sequence ID" value="MCC2188596.1"/>
    <property type="molecule type" value="Genomic_DNA"/>
</dbReference>
<keyword evidence="4 6" id="KW-1133">Transmembrane helix</keyword>
<evidence type="ECO:0000256" key="2">
    <source>
        <dbReference type="ARBA" id="ARBA00022475"/>
    </source>
</evidence>